<organism evidence="12 13">
    <name type="scientific">Desulfarculus baarsii (strain ATCC 33931 / DSM 2075 / LMG 7858 / VKM B-1802 / 2st14)</name>
    <dbReference type="NCBI Taxonomy" id="644282"/>
    <lineage>
        <taxon>Bacteria</taxon>
        <taxon>Pseudomonadati</taxon>
        <taxon>Thermodesulfobacteriota</taxon>
        <taxon>Desulfarculia</taxon>
        <taxon>Desulfarculales</taxon>
        <taxon>Desulfarculaceae</taxon>
        <taxon>Desulfarculus</taxon>
    </lineage>
</organism>
<feature type="domain" description="Nicotinate/nicotinamide phosphoribosyltransferase" evidence="10">
    <location>
        <begin position="152"/>
        <end position="329"/>
    </location>
</feature>
<dbReference type="NCBIfam" id="TIGR01513">
    <property type="entry name" value="NAPRTase_put"/>
    <property type="match status" value="1"/>
</dbReference>
<dbReference type="Pfam" id="PF17767">
    <property type="entry name" value="NAPRTase_N"/>
    <property type="match status" value="1"/>
</dbReference>
<dbReference type="eggNOG" id="COG1488">
    <property type="taxonomic scope" value="Bacteria"/>
</dbReference>
<dbReference type="GO" id="GO:0004516">
    <property type="term" value="F:nicotinate phosphoribosyltransferase activity"/>
    <property type="evidence" value="ECO:0007669"/>
    <property type="project" value="UniProtKB-UniRule"/>
</dbReference>
<dbReference type="InterPro" id="IPR041525">
    <property type="entry name" value="N/Namide_PRibTrfase"/>
</dbReference>
<comment type="catalytic activity">
    <reaction evidence="8 9">
        <text>5-phospho-alpha-D-ribose 1-diphosphate + nicotinate + ATP + H2O = nicotinate beta-D-ribonucleotide + ADP + phosphate + diphosphate</text>
        <dbReference type="Rhea" id="RHEA:36163"/>
        <dbReference type="ChEBI" id="CHEBI:15377"/>
        <dbReference type="ChEBI" id="CHEBI:30616"/>
        <dbReference type="ChEBI" id="CHEBI:32544"/>
        <dbReference type="ChEBI" id="CHEBI:33019"/>
        <dbReference type="ChEBI" id="CHEBI:43474"/>
        <dbReference type="ChEBI" id="CHEBI:57502"/>
        <dbReference type="ChEBI" id="CHEBI:58017"/>
        <dbReference type="ChEBI" id="CHEBI:456216"/>
        <dbReference type="EC" id="6.3.4.21"/>
    </reaction>
</comment>
<dbReference type="InterPro" id="IPR040727">
    <property type="entry name" value="NAPRTase_N"/>
</dbReference>
<evidence type="ECO:0000259" key="11">
    <source>
        <dbReference type="Pfam" id="PF17767"/>
    </source>
</evidence>
<dbReference type="UniPathway" id="UPA00253">
    <property type="reaction ID" value="UER00457"/>
</dbReference>
<dbReference type="KEGG" id="dbr:Deba_0844"/>
<keyword evidence="7 9" id="KW-0808">Transferase</keyword>
<comment type="similarity">
    <text evidence="2 9">Belongs to the NAPRTase family.</text>
</comment>
<dbReference type="InterPro" id="IPR013785">
    <property type="entry name" value="Aldolase_TIM"/>
</dbReference>
<dbReference type="NCBIfam" id="NF009131">
    <property type="entry name" value="PRK12484.1"/>
    <property type="match status" value="1"/>
</dbReference>
<gene>
    <name evidence="12" type="ordered locus">Deba_0844</name>
</gene>
<dbReference type="AlphaFoldDB" id="E1QF78"/>
<evidence type="ECO:0000256" key="4">
    <source>
        <dbReference type="ARBA" id="ARBA00022553"/>
    </source>
</evidence>
<dbReference type="GO" id="GO:0016757">
    <property type="term" value="F:glycosyltransferase activity"/>
    <property type="evidence" value="ECO:0007669"/>
    <property type="project" value="UniProtKB-KW"/>
</dbReference>
<dbReference type="EMBL" id="CP002085">
    <property type="protein sequence ID" value="ADK84214.1"/>
    <property type="molecule type" value="Genomic_DNA"/>
</dbReference>
<dbReference type="SUPFAM" id="SSF51690">
    <property type="entry name" value="Nicotinate/Quinolinate PRTase C-terminal domain-like"/>
    <property type="match status" value="1"/>
</dbReference>
<dbReference type="EC" id="6.3.4.21" evidence="3 9"/>
<feature type="domain" description="Nicotinate phosphoribosyltransferase N-terminal" evidence="11">
    <location>
        <begin position="8"/>
        <end position="131"/>
    </location>
</feature>
<evidence type="ECO:0000256" key="8">
    <source>
        <dbReference type="ARBA" id="ARBA00048668"/>
    </source>
</evidence>
<evidence type="ECO:0000256" key="1">
    <source>
        <dbReference type="ARBA" id="ARBA00004952"/>
    </source>
</evidence>
<dbReference type="Pfam" id="PF04095">
    <property type="entry name" value="NAPRTase"/>
    <property type="match status" value="1"/>
</dbReference>
<keyword evidence="12" id="KW-0328">Glycosyltransferase</keyword>
<dbReference type="InterPro" id="IPR007229">
    <property type="entry name" value="Nic_PRibTrfase-Fam"/>
</dbReference>
<keyword evidence="5 9" id="KW-0436">Ligase</keyword>
<comment type="pathway">
    <text evidence="1 9">Cofactor biosynthesis; NAD(+) biosynthesis; nicotinate D-ribonucleotide from nicotinate: step 1/1.</text>
</comment>
<evidence type="ECO:0000256" key="7">
    <source>
        <dbReference type="ARBA" id="ARBA00022679"/>
    </source>
</evidence>
<comment type="PTM">
    <text evidence="9">Transiently phosphorylated on a His residue during the reaction cycle. Phosphorylation strongly increases the affinity for substrates and increases the rate of nicotinate D-ribonucleotide production. Dephosphorylation regenerates the low-affinity form of the enzyme, leading to product release.</text>
</comment>
<evidence type="ECO:0000313" key="12">
    <source>
        <dbReference type="EMBL" id="ADK84214.1"/>
    </source>
</evidence>
<dbReference type="GO" id="GO:0005829">
    <property type="term" value="C:cytosol"/>
    <property type="evidence" value="ECO:0007669"/>
    <property type="project" value="TreeGrafter"/>
</dbReference>
<dbReference type="InterPro" id="IPR036068">
    <property type="entry name" value="Nicotinate_pribotase-like_C"/>
</dbReference>
<keyword evidence="6 9" id="KW-0662">Pyridine nucleotide biosynthesis</keyword>
<dbReference type="HOGENOM" id="CLU_025154_3_1_7"/>
<dbReference type="Gene3D" id="3.20.20.70">
    <property type="entry name" value="Aldolase class I"/>
    <property type="match status" value="1"/>
</dbReference>
<keyword evidence="4" id="KW-0597">Phosphoprotein</keyword>
<accession>E1QF78</accession>
<evidence type="ECO:0000256" key="3">
    <source>
        <dbReference type="ARBA" id="ARBA00013236"/>
    </source>
</evidence>
<protein>
    <recommendedName>
        <fullName evidence="3 9">Nicotinate phosphoribosyltransferase</fullName>
        <ecNumber evidence="3 9">6.3.4.21</ecNumber>
    </recommendedName>
</protein>
<dbReference type="STRING" id="644282.Deba_0844"/>
<reference evidence="12 13" key="1">
    <citation type="journal article" date="2010" name="Stand. Genomic Sci.">
        <title>Complete genome sequence of Desulfarculus baarsii type strain (2st14).</title>
        <authorList>
            <person name="Sun H."/>
            <person name="Spring S."/>
            <person name="Lapidus A."/>
            <person name="Davenport K."/>
            <person name="Del Rio T.G."/>
            <person name="Tice H."/>
            <person name="Nolan M."/>
            <person name="Copeland A."/>
            <person name="Cheng J.F."/>
            <person name="Lucas S."/>
            <person name="Tapia R."/>
            <person name="Goodwin L."/>
            <person name="Pitluck S."/>
            <person name="Ivanova N."/>
            <person name="Pagani I."/>
            <person name="Mavromatis K."/>
            <person name="Ovchinnikova G."/>
            <person name="Pati A."/>
            <person name="Chen A."/>
            <person name="Palaniappan K."/>
            <person name="Hauser L."/>
            <person name="Chang Y.J."/>
            <person name="Jeffries C.D."/>
            <person name="Detter J.C."/>
            <person name="Han C."/>
            <person name="Rohde M."/>
            <person name="Brambilla E."/>
            <person name="Goker M."/>
            <person name="Woyke T."/>
            <person name="Bristow J."/>
            <person name="Eisen J.A."/>
            <person name="Markowitz V."/>
            <person name="Hugenholtz P."/>
            <person name="Kyrpides N.C."/>
            <person name="Klenk H.P."/>
            <person name="Land M."/>
        </authorList>
    </citation>
    <scope>NUCLEOTIDE SEQUENCE [LARGE SCALE GENOMIC DNA]</scope>
    <source>
        <strain evidence="13">ATCC 33931 / DSM 2075 / LMG 7858 / VKM B-1802 / 2st14</strain>
    </source>
</reference>
<dbReference type="Proteomes" id="UP000009047">
    <property type="component" value="Chromosome"/>
</dbReference>
<dbReference type="SUPFAM" id="SSF54675">
    <property type="entry name" value="Nicotinate/Quinolinate PRTase N-terminal domain-like"/>
    <property type="match status" value="1"/>
</dbReference>
<dbReference type="NCBIfam" id="NF006696">
    <property type="entry name" value="PRK09243.1-3"/>
    <property type="match status" value="1"/>
</dbReference>
<dbReference type="CDD" id="cd01570">
    <property type="entry name" value="NAPRTase_A"/>
    <property type="match status" value="1"/>
</dbReference>
<evidence type="ECO:0000256" key="5">
    <source>
        <dbReference type="ARBA" id="ARBA00022598"/>
    </source>
</evidence>
<dbReference type="InterPro" id="IPR006405">
    <property type="entry name" value="Nic_PRibTrfase_pncB"/>
</dbReference>
<evidence type="ECO:0000256" key="9">
    <source>
        <dbReference type="RuleBase" id="RU365100"/>
    </source>
</evidence>
<dbReference type="PANTHER" id="PTHR11098">
    <property type="entry name" value="NICOTINATE PHOSPHORIBOSYLTRANSFERASE"/>
    <property type="match status" value="1"/>
</dbReference>
<dbReference type="OrthoDB" id="9771406at2"/>
<evidence type="ECO:0000256" key="2">
    <source>
        <dbReference type="ARBA" id="ARBA00010897"/>
    </source>
</evidence>
<dbReference type="PANTHER" id="PTHR11098:SF1">
    <property type="entry name" value="NICOTINATE PHOSPHORIBOSYLTRANSFERASE"/>
    <property type="match status" value="1"/>
</dbReference>
<evidence type="ECO:0000259" key="10">
    <source>
        <dbReference type="Pfam" id="PF04095"/>
    </source>
</evidence>
<dbReference type="PIRSF" id="PIRSF000484">
    <property type="entry name" value="NAPRT"/>
    <property type="match status" value="1"/>
</dbReference>
<dbReference type="Gene3D" id="3.20.140.10">
    <property type="entry name" value="nicotinate phosphoribosyltransferase"/>
    <property type="match status" value="1"/>
</dbReference>
<evidence type="ECO:0000313" key="13">
    <source>
        <dbReference type="Proteomes" id="UP000009047"/>
    </source>
</evidence>
<sequence>MRPAALALHTDFYQLTMAASYFEHGLDQQATFSLFAHATPPERGYMVAAGLEDCLEYLENFRFSAEEIDYLRSLGRFSRGFVDYLAGMRFGGEVWAAPEGTVFFAEEPILELSASLIEAQLVETFLVNTVNHNSTIAAKAARCQQAAAGRACVDFSLRRTMGLDAGFAAARSSAIAGFGGTSNVAAAMALGLKPVGTMAHSFIQAVGDEKNAFDLFAQTFPDHTVLLVDTYDTARGLARAVETARTLAAQGHAMIGVRLDSGDLAAMSRLARQTLDAAGLERALVMVSGNLDEYRIADLLAAGAPIDMFGVGTRMGASADQPYTDFTFKLVAYQGRPTLKLSEGKMTWAGAKQIYRSHDAAGIISGDELCLRHEARPAKALLQPMMQGGRRLAPPVGWAAAQQVLQAELASLPAQCRLIRAPQPLAPTVSPLLRQVQDDARQAALAK</sequence>
<proteinExistence type="inferred from homology"/>
<keyword evidence="13" id="KW-1185">Reference proteome</keyword>
<name>E1QF78_DESB2</name>
<dbReference type="GO" id="GO:0034355">
    <property type="term" value="P:NAD+ biosynthetic process via the salvage pathway"/>
    <property type="evidence" value="ECO:0007669"/>
    <property type="project" value="TreeGrafter"/>
</dbReference>
<evidence type="ECO:0000256" key="6">
    <source>
        <dbReference type="ARBA" id="ARBA00022642"/>
    </source>
</evidence>
<dbReference type="RefSeq" id="WP_013257668.1">
    <property type="nucleotide sequence ID" value="NC_014365.1"/>
</dbReference>
<comment type="function">
    <text evidence="9">Catalyzes the first step in the biosynthesis of NAD from nicotinic acid, the ATP-dependent synthesis of beta-nicotinate D-ribonucleotide from nicotinate and 5-phospho-D-ribose 1-phosphate.</text>
</comment>